<evidence type="ECO:0000256" key="1">
    <source>
        <dbReference type="SAM" id="MobiDB-lite"/>
    </source>
</evidence>
<dbReference type="InParanoid" id="A0A5J5FAN7"/>
<dbReference type="AlphaFoldDB" id="A0A5J5FAN7"/>
<feature type="compositionally biased region" description="Polar residues" evidence="1">
    <location>
        <begin position="115"/>
        <end position="138"/>
    </location>
</feature>
<proteinExistence type="predicted"/>
<dbReference type="OrthoDB" id="5396257at2759"/>
<keyword evidence="3" id="KW-1185">Reference proteome</keyword>
<organism evidence="2 3">
    <name type="scientific">Sphaerosporella brunnea</name>
    <dbReference type="NCBI Taxonomy" id="1250544"/>
    <lineage>
        <taxon>Eukaryota</taxon>
        <taxon>Fungi</taxon>
        <taxon>Dikarya</taxon>
        <taxon>Ascomycota</taxon>
        <taxon>Pezizomycotina</taxon>
        <taxon>Pezizomycetes</taxon>
        <taxon>Pezizales</taxon>
        <taxon>Pyronemataceae</taxon>
        <taxon>Sphaerosporella</taxon>
    </lineage>
</organism>
<protein>
    <submittedName>
        <fullName evidence="2">Uncharacterized protein</fullName>
    </submittedName>
</protein>
<comment type="caution">
    <text evidence="2">The sequence shown here is derived from an EMBL/GenBank/DDBJ whole genome shotgun (WGS) entry which is preliminary data.</text>
</comment>
<accession>A0A5J5FAN7</accession>
<feature type="compositionally biased region" description="Gly residues" evidence="1">
    <location>
        <begin position="154"/>
        <end position="176"/>
    </location>
</feature>
<dbReference type="Proteomes" id="UP000326924">
    <property type="component" value="Unassembled WGS sequence"/>
</dbReference>
<feature type="region of interest" description="Disordered" evidence="1">
    <location>
        <begin position="9"/>
        <end position="34"/>
    </location>
</feature>
<feature type="compositionally biased region" description="Gly residues" evidence="1">
    <location>
        <begin position="74"/>
        <end position="92"/>
    </location>
</feature>
<feature type="compositionally biased region" description="Low complexity" evidence="1">
    <location>
        <begin position="282"/>
        <end position="292"/>
    </location>
</feature>
<evidence type="ECO:0000313" key="3">
    <source>
        <dbReference type="Proteomes" id="UP000326924"/>
    </source>
</evidence>
<feature type="compositionally biased region" description="Polar residues" evidence="1">
    <location>
        <begin position="318"/>
        <end position="345"/>
    </location>
</feature>
<feature type="region of interest" description="Disordered" evidence="1">
    <location>
        <begin position="311"/>
        <end position="360"/>
    </location>
</feature>
<reference evidence="2 3" key="1">
    <citation type="submission" date="2019-09" db="EMBL/GenBank/DDBJ databases">
        <title>Draft genome of the ectomycorrhizal ascomycete Sphaerosporella brunnea.</title>
        <authorList>
            <consortium name="DOE Joint Genome Institute"/>
            <person name="Benucci G.M."/>
            <person name="Marozzi G."/>
            <person name="Antonielli L."/>
            <person name="Sanchez S."/>
            <person name="Marco P."/>
            <person name="Wang X."/>
            <person name="Falini L.B."/>
            <person name="Barry K."/>
            <person name="Haridas S."/>
            <person name="Lipzen A."/>
            <person name="Labutti K."/>
            <person name="Grigoriev I.V."/>
            <person name="Murat C."/>
            <person name="Martin F."/>
            <person name="Albertini E."/>
            <person name="Donnini D."/>
            <person name="Bonito G."/>
        </authorList>
    </citation>
    <scope>NUCLEOTIDE SEQUENCE [LARGE SCALE GENOMIC DNA]</scope>
    <source>
        <strain evidence="2 3">Sb_GMNB300</strain>
    </source>
</reference>
<feature type="compositionally biased region" description="Polar residues" evidence="1">
    <location>
        <begin position="194"/>
        <end position="205"/>
    </location>
</feature>
<dbReference type="EMBL" id="VXIS01000011">
    <property type="protein sequence ID" value="KAA8913882.1"/>
    <property type="molecule type" value="Genomic_DNA"/>
</dbReference>
<gene>
    <name evidence="2" type="ORF">FN846DRAFT_38259</name>
</gene>
<feature type="compositionally biased region" description="Low complexity" evidence="1">
    <location>
        <begin position="242"/>
        <end position="261"/>
    </location>
</feature>
<sequence length="467" mass="48422">MSAIVVYTADSSGNYSSISSRPIRPLPKRRLRSRLSSDADAALFTASPAPAPPLFYFPYNNYAGGDSTLSSNSNGGGGGHGGGGESTGGAMGDGLHDSSDEDDTSSASVSRGVGHSSTGNGVSGGATTSDPYEWTENTNNKKKRKIPTHTNPGGSTGAGSGGGGGGGTGGGGGGAGSPASGGFSPTSTPRIRWKSNSVSGSQRSPNVAVGAAGGGSANMRRHMRRYPSSPAVGSADKLHAFSTNTTTATASTSTSTTNSTAKAKEDPVTPVKGKRKGTGITASSSFADSSASGLPKQTQFTFTYKNPVMILQDPPSTPAASSGDNTTPTRSMQTVGTQTSPGMSNSPPPAAAKKKAPKPSRRELFAAAQRRRRQEALAHPNANGQIWICEFCEYESIFGEPPEALMRQYEIKDRKERRRIAEKRRLLEKAKQKGTSALAGEPRRMAAVARRIRHRLLPLCCCLRFGC</sequence>
<name>A0A5J5FAN7_9PEZI</name>
<feature type="region of interest" description="Disordered" evidence="1">
    <location>
        <begin position="70"/>
        <end position="293"/>
    </location>
</feature>
<evidence type="ECO:0000313" key="2">
    <source>
        <dbReference type="EMBL" id="KAA8913882.1"/>
    </source>
</evidence>
<feature type="compositionally biased region" description="Low complexity" evidence="1">
    <location>
        <begin position="177"/>
        <end position="189"/>
    </location>
</feature>